<keyword evidence="2" id="KW-1185">Reference proteome</keyword>
<dbReference type="EMBL" id="PDCK01000040">
    <property type="protein sequence ID" value="PRQ47970.1"/>
    <property type="molecule type" value="Genomic_DNA"/>
</dbReference>
<dbReference type="Gramene" id="PRQ47970">
    <property type="protein sequence ID" value="PRQ47970"/>
    <property type="gene ID" value="RchiOBHm_Chr2g0105491"/>
</dbReference>
<proteinExistence type="predicted"/>
<sequence length="52" mass="6369">MYIVHGNKRRRTSWTPNTYRSFRTRLRLHYDGKRQLLAVYNSITCHNFEPTI</sequence>
<evidence type="ECO:0000313" key="1">
    <source>
        <dbReference type="EMBL" id="PRQ47970.1"/>
    </source>
</evidence>
<dbReference type="Proteomes" id="UP000238479">
    <property type="component" value="Chromosome 2"/>
</dbReference>
<accession>A0A2P6RNH2</accession>
<reference evidence="1 2" key="1">
    <citation type="journal article" date="2018" name="Nat. Genet.">
        <title>The Rosa genome provides new insights in the design of modern roses.</title>
        <authorList>
            <person name="Bendahmane M."/>
        </authorList>
    </citation>
    <scope>NUCLEOTIDE SEQUENCE [LARGE SCALE GENOMIC DNA]</scope>
    <source>
        <strain evidence="2">cv. Old Blush</strain>
    </source>
</reference>
<evidence type="ECO:0000313" key="2">
    <source>
        <dbReference type="Proteomes" id="UP000238479"/>
    </source>
</evidence>
<organism evidence="1 2">
    <name type="scientific">Rosa chinensis</name>
    <name type="common">China rose</name>
    <dbReference type="NCBI Taxonomy" id="74649"/>
    <lineage>
        <taxon>Eukaryota</taxon>
        <taxon>Viridiplantae</taxon>
        <taxon>Streptophyta</taxon>
        <taxon>Embryophyta</taxon>
        <taxon>Tracheophyta</taxon>
        <taxon>Spermatophyta</taxon>
        <taxon>Magnoliopsida</taxon>
        <taxon>eudicotyledons</taxon>
        <taxon>Gunneridae</taxon>
        <taxon>Pentapetalae</taxon>
        <taxon>rosids</taxon>
        <taxon>fabids</taxon>
        <taxon>Rosales</taxon>
        <taxon>Rosaceae</taxon>
        <taxon>Rosoideae</taxon>
        <taxon>Rosoideae incertae sedis</taxon>
        <taxon>Rosa</taxon>
    </lineage>
</organism>
<name>A0A2P6RNH2_ROSCH</name>
<dbReference type="AlphaFoldDB" id="A0A2P6RNH2"/>
<gene>
    <name evidence="1" type="ORF">RchiOBHm_Chr2g0105491</name>
</gene>
<protein>
    <submittedName>
        <fullName evidence="1">Uncharacterized protein</fullName>
    </submittedName>
</protein>
<comment type="caution">
    <text evidence="1">The sequence shown here is derived from an EMBL/GenBank/DDBJ whole genome shotgun (WGS) entry which is preliminary data.</text>
</comment>